<dbReference type="PANTHER" id="PTHR47216:SF4">
    <property type="entry name" value="OS01G0859400 PROTEIN"/>
    <property type="match status" value="1"/>
</dbReference>
<feature type="region of interest" description="Disordered" evidence="1">
    <location>
        <begin position="133"/>
        <end position="155"/>
    </location>
</feature>
<evidence type="ECO:0000256" key="2">
    <source>
        <dbReference type="SAM" id="Phobius"/>
    </source>
</evidence>
<dbReference type="InterPro" id="IPR000387">
    <property type="entry name" value="Tyr_Pase_dom"/>
</dbReference>
<protein>
    <recommendedName>
        <fullName evidence="3">Tyrosine specific protein phosphatases domain-containing protein</fullName>
    </recommendedName>
</protein>
<dbReference type="InterPro" id="IPR029021">
    <property type="entry name" value="Prot-tyrosine_phosphatase-like"/>
</dbReference>
<proteinExistence type="predicted"/>
<dbReference type="Gene3D" id="3.90.190.10">
    <property type="entry name" value="Protein tyrosine phosphatase superfamily"/>
    <property type="match status" value="1"/>
</dbReference>
<feature type="domain" description="Tyrosine specific protein phosphatases" evidence="3">
    <location>
        <begin position="224"/>
        <end position="282"/>
    </location>
</feature>
<evidence type="ECO:0000259" key="3">
    <source>
        <dbReference type="PROSITE" id="PS50056"/>
    </source>
</evidence>
<dbReference type="SUPFAM" id="SSF52799">
    <property type="entry name" value="(Phosphotyrosine protein) phosphatases II"/>
    <property type="match status" value="1"/>
</dbReference>
<dbReference type="PROSITE" id="PS50056">
    <property type="entry name" value="TYR_PHOSPHATASE_2"/>
    <property type="match status" value="1"/>
</dbReference>
<organism evidence="4 5">
    <name type="scientific">Discostella pseudostelligera</name>
    <dbReference type="NCBI Taxonomy" id="259834"/>
    <lineage>
        <taxon>Eukaryota</taxon>
        <taxon>Sar</taxon>
        <taxon>Stramenopiles</taxon>
        <taxon>Ochrophyta</taxon>
        <taxon>Bacillariophyta</taxon>
        <taxon>Coscinodiscophyceae</taxon>
        <taxon>Thalassiosirophycidae</taxon>
        <taxon>Stephanodiscales</taxon>
        <taxon>Stephanodiscaceae</taxon>
        <taxon>Discostella</taxon>
    </lineage>
</organism>
<dbReference type="PANTHER" id="PTHR47216">
    <property type="match status" value="1"/>
</dbReference>
<keyword evidence="2" id="KW-1133">Transmembrane helix</keyword>
<feature type="compositionally biased region" description="Basic and acidic residues" evidence="1">
    <location>
        <begin position="138"/>
        <end position="150"/>
    </location>
</feature>
<dbReference type="InterPro" id="IPR016130">
    <property type="entry name" value="Tyr_Pase_AS"/>
</dbReference>
<accession>A0ABD3M7F0</accession>
<dbReference type="AlphaFoldDB" id="A0ABD3M7F0"/>
<evidence type="ECO:0000256" key="1">
    <source>
        <dbReference type="SAM" id="MobiDB-lite"/>
    </source>
</evidence>
<evidence type="ECO:0000313" key="5">
    <source>
        <dbReference type="Proteomes" id="UP001530293"/>
    </source>
</evidence>
<gene>
    <name evidence="4" type="ORF">ACHAWU_009805</name>
</gene>
<feature type="transmembrane region" description="Helical" evidence="2">
    <location>
        <begin position="63"/>
        <end position="86"/>
    </location>
</feature>
<dbReference type="PROSITE" id="PS00383">
    <property type="entry name" value="TYR_PHOSPHATASE_1"/>
    <property type="match status" value="1"/>
</dbReference>
<feature type="transmembrane region" description="Helical" evidence="2">
    <location>
        <begin position="106"/>
        <end position="125"/>
    </location>
</feature>
<keyword evidence="2" id="KW-0812">Transmembrane</keyword>
<dbReference type="EMBL" id="JALLBG020000199">
    <property type="protein sequence ID" value="KAL3759658.1"/>
    <property type="molecule type" value="Genomic_DNA"/>
</dbReference>
<name>A0ABD3M7F0_9STRA</name>
<sequence>MGAVHGVYLKYVGLSAVSFVGYHMVVGNIGPMDPLPMMIPSTDRMLLATSSGSSNESSILMPLLRLGAASILGYSTILNGGIAILFKLRAGMSLIGKDRVNGTIPLWSYALFFPFHIPTYAYTYLHTKFGTMKQPHHQPHDAEGKPDSKKKATSTKVTVPVASEVQPGWWVGGCYSNQLNKQWAGVVDLTVEFPERCRSNTLRYLCLPTWDGVPCSPEQLEKAANFCIEAREEWNQLKKRGEVVGEPQILIHCAHGRGRSTTVMCAALVKMGLFANYEEALEKGIRPNRPCCKLNSLMRKNLAEWQSIYIDGKKVC</sequence>
<evidence type="ECO:0000313" key="4">
    <source>
        <dbReference type="EMBL" id="KAL3759658.1"/>
    </source>
</evidence>
<reference evidence="4 5" key="1">
    <citation type="submission" date="2024-10" db="EMBL/GenBank/DDBJ databases">
        <title>Updated reference genomes for cyclostephanoid diatoms.</title>
        <authorList>
            <person name="Roberts W.R."/>
            <person name="Alverson A.J."/>
        </authorList>
    </citation>
    <scope>NUCLEOTIDE SEQUENCE [LARGE SCALE GENOMIC DNA]</scope>
    <source>
        <strain evidence="4 5">AJA232-27</strain>
    </source>
</reference>
<dbReference type="Proteomes" id="UP001530293">
    <property type="component" value="Unassembled WGS sequence"/>
</dbReference>
<comment type="caution">
    <text evidence="4">The sequence shown here is derived from an EMBL/GenBank/DDBJ whole genome shotgun (WGS) entry which is preliminary data.</text>
</comment>
<keyword evidence="2" id="KW-0472">Membrane</keyword>
<keyword evidence="5" id="KW-1185">Reference proteome</keyword>